<evidence type="ECO:0000313" key="1">
    <source>
        <dbReference type="EMBL" id="RDX43314.1"/>
    </source>
</evidence>
<dbReference type="STRING" id="139420.A0A371CSN8"/>
<dbReference type="OrthoDB" id="3247418at2759"/>
<name>A0A371CSN8_9APHY</name>
<dbReference type="PANTHER" id="PTHR46579">
    <property type="entry name" value="F5/8 TYPE C DOMAIN-CONTAINING PROTEIN-RELATED"/>
    <property type="match status" value="1"/>
</dbReference>
<keyword evidence="2" id="KW-1185">Reference proteome</keyword>
<evidence type="ECO:0000313" key="2">
    <source>
        <dbReference type="Proteomes" id="UP000256964"/>
    </source>
</evidence>
<dbReference type="AlphaFoldDB" id="A0A371CSN8"/>
<evidence type="ECO:0008006" key="3">
    <source>
        <dbReference type="Google" id="ProtNLM"/>
    </source>
</evidence>
<organism evidence="1 2">
    <name type="scientific">Lentinus brumalis</name>
    <dbReference type="NCBI Taxonomy" id="2498619"/>
    <lineage>
        <taxon>Eukaryota</taxon>
        <taxon>Fungi</taxon>
        <taxon>Dikarya</taxon>
        <taxon>Basidiomycota</taxon>
        <taxon>Agaricomycotina</taxon>
        <taxon>Agaricomycetes</taxon>
        <taxon>Polyporales</taxon>
        <taxon>Polyporaceae</taxon>
        <taxon>Lentinus</taxon>
    </lineage>
</organism>
<dbReference type="EMBL" id="KZ857467">
    <property type="protein sequence ID" value="RDX43314.1"/>
    <property type="molecule type" value="Genomic_DNA"/>
</dbReference>
<accession>A0A371CSN8</accession>
<proteinExistence type="predicted"/>
<gene>
    <name evidence="1" type="ORF">OH76DRAFT_1361390</name>
</gene>
<dbReference type="Proteomes" id="UP000256964">
    <property type="component" value="Unassembled WGS sequence"/>
</dbReference>
<sequence length="554" mass="63935">MHNLFLGQLRHHCMNVWGIPGVTEETDPSRNATPHTPVKQQEQFDRILRALQDSNVTMLVRIRRDYLAATAELNGLIQRKSKATKNEIAQALIAWASTLNTITRATVPLPVPLEESTTLYMLPQDGSDEEEVPTHMIFNHAVLQEVRRDIRNATVPTWIEKPPSNFGEAKHGKLKADHWRTVCTIFMVITLVRLWGHAGASQQERDVLNNFVQLVVAVDLATRRTMSPGRVATFDQNMEAYVKGLRSIYEEPLVPNHHLSLHLKDFLLAFGPVRGWWGYPFERINGMIQRFKTNHKPAEMPQTYMKYFYMAASLRWAMSTVEWPNVKWFHEWLETFKTVFRDITAGSRFVEWFSSFTEGAEYTYNERRHTILPESLYNQLFNIISTTSPRRFASAHASTNPYKLSRLPEEAHFVRSVARGAMKFTTVNSGKRDCYVKCRLSQGETTRFLVGRIEQIFYHRRSVKKRTIVEPFLVVSEYEPLSGEDQAHDPFRSFPELEAGLYYTSLRPVQVVPLSDVVSHVAVLPYTPEIVSKECIVIKSLDRVRLLLDPLQCW</sequence>
<protein>
    <recommendedName>
        <fullName evidence="3">DUF4218 domain-containing protein</fullName>
    </recommendedName>
</protein>
<reference evidence="1 2" key="1">
    <citation type="journal article" date="2018" name="Biotechnol. Biofuels">
        <title>Integrative visual omics of the white-rot fungus Polyporus brumalis exposes the biotechnological potential of its oxidative enzymes for delignifying raw plant biomass.</title>
        <authorList>
            <person name="Miyauchi S."/>
            <person name="Rancon A."/>
            <person name="Drula E."/>
            <person name="Hage H."/>
            <person name="Chaduli D."/>
            <person name="Favel A."/>
            <person name="Grisel S."/>
            <person name="Henrissat B."/>
            <person name="Herpoel-Gimbert I."/>
            <person name="Ruiz-Duenas F.J."/>
            <person name="Chevret D."/>
            <person name="Hainaut M."/>
            <person name="Lin J."/>
            <person name="Wang M."/>
            <person name="Pangilinan J."/>
            <person name="Lipzen A."/>
            <person name="Lesage-Meessen L."/>
            <person name="Navarro D."/>
            <person name="Riley R."/>
            <person name="Grigoriev I.V."/>
            <person name="Zhou S."/>
            <person name="Raouche S."/>
            <person name="Rosso M.N."/>
        </authorList>
    </citation>
    <scope>NUCLEOTIDE SEQUENCE [LARGE SCALE GENOMIC DNA]</scope>
    <source>
        <strain evidence="1 2">BRFM 1820</strain>
    </source>
</reference>
<dbReference type="PANTHER" id="PTHR46579:SF1">
    <property type="entry name" value="F5_8 TYPE C DOMAIN-CONTAINING PROTEIN"/>
    <property type="match status" value="1"/>
</dbReference>